<feature type="domain" description="Type I restriction modification DNA specificity" evidence="5">
    <location>
        <begin position="100"/>
        <end position="222"/>
    </location>
</feature>
<accession>A0A0W1KM79</accession>
<dbReference type="Gene3D" id="3.90.220.20">
    <property type="entry name" value="DNA methylase specificity domains"/>
    <property type="match status" value="1"/>
</dbReference>
<dbReference type="PANTHER" id="PTHR43140:SF1">
    <property type="entry name" value="TYPE I RESTRICTION ENZYME ECOKI SPECIFICITY SUBUNIT"/>
    <property type="match status" value="1"/>
</dbReference>
<evidence type="ECO:0000259" key="5">
    <source>
        <dbReference type="Pfam" id="PF01420"/>
    </source>
</evidence>
<dbReference type="PATRIC" id="fig|59561.3.peg.169"/>
<keyword evidence="3" id="KW-0238">DNA-binding</keyword>
<keyword evidence="2" id="KW-0680">Restriction system</keyword>
<sequence length="237" mass="26118">MIADRLRASILQAAISGRLTDQRPEDGTAKELLEQIAAERDALVKGGKQKKQKPFPPVSADEQAFVLPANWAWTSFGETISLLSGRDLTPEQYSDRPDGIPYITGASNFTNGSLIVNRWTVQPLTVARQGDLLITCKGTIGDLAVLEEPEAHIARQVMAITCLQVRRDYVAAFLEYSVATLKAQAKSMIPGISRDMLLFAPLPLPPLAEQDRIISKLDEVLPIIDQLAELERERESI</sequence>
<comment type="subunit">
    <text evidence="4">The methyltransferase is composed of M and S polypeptides.</text>
</comment>
<proteinExistence type="inferred from homology"/>
<dbReference type="Proteomes" id="UP000054404">
    <property type="component" value="Unassembled WGS sequence"/>
</dbReference>
<comment type="similarity">
    <text evidence="1">Belongs to the type-I restriction system S methylase family.</text>
</comment>
<dbReference type="GO" id="GO:0009307">
    <property type="term" value="P:DNA restriction-modification system"/>
    <property type="evidence" value="ECO:0007669"/>
    <property type="project" value="UniProtKB-KW"/>
</dbReference>
<dbReference type="AlphaFoldDB" id="A0A0W1KM79"/>
<keyword evidence="7" id="KW-1185">Reference proteome</keyword>
<evidence type="ECO:0000313" key="6">
    <source>
        <dbReference type="EMBL" id="KTF04867.1"/>
    </source>
</evidence>
<evidence type="ECO:0000256" key="4">
    <source>
        <dbReference type="ARBA" id="ARBA00038652"/>
    </source>
</evidence>
<dbReference type="SUPFAM" id="SSF116734">
    <property type="entry name" value="DNA methylase specificity domain"/>
    <property type="match status" value="1"/>
</dbReference>
<dbReference type="InterPro" id="IPR000055">
    <property type="entry name" value="Restrct_endonuc_typeI_TRD"/>
</dbReference>
<gene>
    <name evidence="6" type="ORF">AQZ59_00170</name>
</gene>
<dbReference type="GO" id="GO:0003677">
    <property type="term" value="F:DNA binding"/>
    <property type="evidence" value="ECO:0007669"/>
    <property type="project" value="UniProtKB-KW"/>
</dbReference>
<evidence type="ECO:0000256" key="2">
    <source>
        <dbReference type="ARBA" id="ARBA00022747"/>
    </source>
</evidence>
<dbReference type="Pfam" id="PF01420">
    <property type="entry name" value="Methylase_S"/>
    <property type="match status" value="1"/>
</dbReference>
<dbReference type="InterPro" id="IPR044946">
    <property type="entry name" value="Restrct_endonuc_typeI_TRD_sf"/>
</dbReference>
<dbReference type="OrthoDB" id="3197085at2"/>
<protein>
    <submittedName>
        <fullName evidence="6">EcoKI restriction-modification system protein HsdS</fullName>
    </submittedName>
</protein>
<evidence type="ECO:0000313" key="7">
    <source>
        <dbReference type="Proteomes" id="UP000054404"/>
    </source>
</evidence>
<dbReference type="EMBL" id="LNIZ01000001">
    <property type="protein sequence ID" value="KTF04867.1"/>
    <property type="molecule type" value="Genomic_DNA"/>
</dbReference>
<organism evidence="6 7">
    <name type="scientific">Trueperella bernardiae</name>
    <dbReference type="NCBI Taxonomy" id="59561"/>
    <lineage>
        <taxon>Bacteria</taxon>
        <taxon>Bacillati</taxon>
        <taxon>Actinomycetota</taxon>
        <taxon>Actinomycetes</taxon>
        <taxon>Actinomycetales</taxon>
        <taxon>Actinomycetaceae</taxon>
        <taxon>Trueperella</taxon>
    </lineage>
</organism>
<dbReference type="RefSeq" id="WP_062612253.1">
    <property type="nucleotide sequence ID" value="NZ_LNIZ01000001.1"/>
</dbReference>
<name>A0A0W1KM79_9ACTO</name>
<comment type="caution">
    <text evidence="6">The sequence shown here is derived from an EMBL/GenBank/DDBJ whole genome shotgun (WGS) entry which is preliminary data.</text>
</comment>
<evidence type="ECO:0000256" key="3">
    <source>
        <dbReference type="ARBA" id="ARBA00023125"/>
    </source>
</evidence>
<evidence type="ECO:0000256" key="1">
    <source>
        <dbReference type="ARBA" id="ARBA00010923"/>
    </source>
</evidence>
<reference evidence="6 7" key="1">
    <citation type="submission" date="2015-11" db="EMBL/GenBank/DDBJ databases">
        <title>Draft Genome Sequence of the Type Strain Trueperella bernardiae LCDC 89-0504T, Isolated from Blood Culture.</title>
        <authorList>
            <person name="Bernier A.-M."/>
            <person name="Bernard K."/>
        </authorList>
    </citation>
    <scope>NUCLEOTIDE SEQUENCE [LARGE SCALE GENOMIC DNA]</scope>
    <source>
        <strain evidence="6 7">LCDC 89-0504</strain>
    </source>
</reference>
<dbReference type="REBASE" id="146803">
    <property type="entry name" value="S2.Tbe504ORF171P"/>
</dbReference>
<dbReference type="STRING" id="59561.AQZ59_00170"/>
<dbReference type="InterPro" id="IPR051212">
    <property type="entry name" value="Type-I_RE_S_subunit"/>
</dbReference>
<dbReference type="PANTHER" id="PTHR43140">
    <property type="entry name" value="TYPE-1 RESTRICTION ENZYME ECOKI SPECIFICITY PROTEIN"/>
    <property type="match status" value="1"/>
</dbReference>